<evidence type="ECO:0000313" key="5">
    <source>
        <dbReference type="EMBL" id="MDA0165589.1"/>
    </source>
</evidence>
<dbReference type="PROSITE" id="PS50043">
    <property type="entry name" value="HTH_LUXR_2"/>
    <property type="match status" value="1"/>
</dbReference>
<dbReference type="SMART" id="SM00421">
    <property type="entry name" value="HTH_LUXR"/>
    <property type="match status" value="1"/>
</dbReference>
<evidence type="ECO:0000256" key="2">
    <source>
        <dbReference type="ARBA" id="ARBA00023125"/>
    </source>
</evidence>
<comment type="caution">
    <text evidence="5">The sequence shown here is derived from an EMBL/GenBank/DDBJ whole genome shotgun (WGS) entry which is preliminary data.</text>
</comment>
<gene>
    <name evidence="5" type="ORF">OM076_35300</name>
</gene>
<sequence length="71" mass="7468">MAGGEGLDSLSGREREVADLVAAGHTNKEIAGELFLSEKTVESHMSRLFGKLGVRSRAGVAEAVGRERGDV</sequence>
<dbReference type="PANTHER" id="PTHR44688:SF16">
    <property type="entry name" value="DNA-BINDING TRANSCRIPTIONAL ACTIVATOR DEVR_DOSR"/>
    <property type="match status" value="1"/>
</dbReference>
<dbReference type="SUPFAM" id="SSF46894">
    <property type="entry name" value="C-terminal effector domain of the bipartite response regulators"/>
    <property type="match status" value="1"/>
</dbReference>
<dbReference type="Pfam" id="PF00196">
    <property type="entry name" value="GerE"/>
    <property type="match status" value="1"/>
</dbReference>
<dbReference type="PROSITE" id="PS00622">
    <property type="entry name" value="HTH_LUXR_1"/>
    <property type="match status" value="1"/>
</dbReference>
<dbReference type="Gene3D" id="1.10.10.10">
    <property type="entry name" value="Winged helix-like DNA-binding domain superfamily/Winged helix DNA-binding domain"/>
    <property type="match status" value="1"/>
</dbReference>
<dbReference type="PRINTS" id="PR00038">
    <property type="entry name" value="HTHLUXR"/>
</dbReference>
<reference evidence="5" key="1">
    <citation type="submission" date="2022-10" db="EMBL/GenBank/DDBJ databases">
        <title>The WGS of Solirubrobacter ginsenosidimutans DSM 21036.</title>
        <authorList>
            <person name="Jiang Z."/>
        </authorList>
    </citation>
    <scope>NUCLEOTIDE SEQUENCE</scope>
    <source>
        <strain evidence="5">DSM 21036</strain>
    </source>
</reference>
<evidence type="ECO:0000259" key="4">
    <source>
        <dbReference type="PROSITE" id="PS50043"/>
    </source>
</evidence>
<dbReference type="GO" id="GO:0003677">
    <property type="term" value="F:DNA binding"/>
    <property type="evidence" value="ECO:0007669"/>
    <property type="project" value="UniProtKB-KW"/>
</dbReference>
<protein>
    <submittedName>
        <fullName evidence="5">Helix-turn-helix transcriptional regulator</fullName>
    </submittedName>
</protein>
<dbReference type="GO" id="GO:0006355">
    <property type="term" value="P:regulation of DNA-templated transcription"/>
    <property type="evidence" value="ECO:0007669"/>
    <property type="project" value="InterPro"/>
</dbReference>
<evidence type="ECO:0000256" key="1">
    <source>
        <dbReference type="ARBA" id="ARBA00023015"/>
    </source>
</evidence>
<dbReference type="EMBL" id="JAPDOD010000049">
    <property type="protein sequence ID" value="MDA0165589.1"/>
    <property type="molecule type" value="Genomic_DNA"/>
</dbReference>
<keyword evidence="3" id="KW-0804">Transcription</keyword>
<name>A0A9X3MZF7_9ACTN</name>
<evidence type="ECO:0000313" key="6">
    <source>
        <dbReference type="Proteomes" id="UP001149140"/>
    </source>
</evidence>
<evidence type="ECO:0000256" key="3">
    <source>
        <dbReference type="ARBA" id="ARBA00023163"/>
    </source>
</evidence>
<dbReference type="AlphaFoldDB" id="A0A9X3MZF7"/>
<dbReference type="InterPro" id="IPR016032">
    <property type="entry name" value="Sig_transdc_resp-reg_C-effctor"/>
</dbReference>
<dbReference type="CDD" id="cd06170">
    <property type="entry name" value="LuxR_C_like"/>
    <property type="match status" value="1"/>
</dbReference>
<keyword evidence="2" id="KW-0238">DNA-binding</keyword>
<accession>A0A9X3MZF7</accession>
<dbReference type="PANTHER" id="PTHR44688">
    <property type="entry name" value="DNA-BINDING TRANSCRIPTIONAL ACTIVATOR DEVR_DOSR"/>
    <property type="match status" value="1"/>
</dbReference>
<dbReference type="Proteomes" id="UP001149140">
    <property type="component" value="Unassembled WGS sequence"/>
</dbReference>
<keyword evidence="1" id="KW-0805">Transcription regulation</keyword>
<organism evidence="5 6">
    <name type="scientific">Solirubrobacter ginsenosidimutans</name>
    <dbReference type="NCBI Taxonomy" id="490573"/>
    <lineage>
        <taxon>Bacteria</taxon>
        <taxon>Bacillati</taxon>
        <taxon>Actinomycetota</taxon>
        <taxon>Thermoleophilia</taxon>
        <taxon>Solirubrobacterales</taxon>
        <taxon>Solirubrobacteraceae</taxon>
        <taxon>Solirubrobacter</taxon>
    </lineage>
</organism>
<dbReference type="InterPro" id="IPR000792">
    <property type="entry name" value="Tscrpt_reg_LuxR_C"/>
</dbReference>
<dbReference type="InterPro" id="IPR036388">
    <property type="entry name" value="WH-like_DNA-bd_sf"/>
</dbReference>
<feature type="domain" description="HTH luxR-type" evidence="4">
    <location>
        <begin position="3"/>
        <end position="68"/>
    </location>
</feature>
<proteinExistence type="predicted"/>
<keyword evidence="6" id="KW-1185">Reference proteome</keyword>